<comment type="caution">
    <text evidence="10">The sequence shown here is derived from an EMBL/GenBank/DDBJ whole genome shotgun (WGS) entry which is preliminary data.</text>
</comment>
<evidence type="ECO:0000256" key="6">
    <source>
        <dbReference type="ARBA" id="ARBA00022786"/>
    </source>
</evidence>
<keyword evidence="4" id="KW-0479">Metal-binding</keyword>
<dbReference type="EMBL" id="JXTC01000407">
    <property type="protein sequence ID" value="PON56550.1"/>
    <property type="molecule type" value="Genomic_DNA"/>
</dbReference>
<organism evidence="10 11">
    <name type="scientific">Trema orientale</name>
    <name type="common">Charcoal tree</name>
    <name type="synonym">Celtis orientalis</name>
    <dbReference type="NCBI Taxonomy" id="63057"/>
    <lineage>
        <taxon>Eukaryota</taxon>
        <taxon>Viridiplantae</taxon>
        <taxon>Streptophyta</taxon>
        <taxon>Embryophyta</taxon>
        <taxon>Tracheophyta</taxon>
        <taxon>Spermatophyta</taxon>
        <taxon>Magnoliopsida</taxon>
        <taxon>eudicotyledons</taxon>
        <taxon>Gunneridae</taxon>
        <taxon>Pentapetalae</taxon>
        <taxon>rosids</taxon>
        <taxon>fabids</taxon>
        <taxon>Rosales</taxon>
        <taxon>Cannabaceae</taxon>
        <taxon>Trema</taxon>
    </lineage>
</organism>
<dbReference type="AlphaFoldDB" id="A0A2P5C646"/>
<dbReference type="Pfam" id="PF26192">
    <property type="entry name" value="RNF157-like_N"/>
    <property type="match status" value="1"/>
</dbReference>
<evidence type="ECO:0000313" key="10">
    <source>
        <dbReference type="EMBL" id="PON56550.1"/>
    </source>
</evidence>
<dbReference type="Gene3D" id="3.30.40.10">
    <property type="entry name" value="Zinc/RING finger domain, C3HC4 (zinc finger)"/>
    <property type="match status" value="1"/>
</dbReference>
<keyword evidence="3" id="KW-0808">Transferase</keyword>
<keyword evidence="5" id="KW-0863">Zinc-finger</keyword>
<dbReference type="PANTHER" id="PTHR22996:SF4">
    <property type="entry name" value="E3 UBIQUITIN-PROTEIN LIGASE LUL4-RELATED"/>
    <property type="match status" value="1"/>
</dbReference>
<evidence type="ECO:0000259" key="9">
    <source>
        <dbReference type="Pfam" id="PF26192"/>
    </source>
</evidence>
<feature type="region of interest" description="Disordered" evidence="8">
    <location>
        <begin position="1"/>
        <end position="26"/>
    </location>
</feature>
<name>A0A2P5C646_TREOI</name>
<evidence type="ECO:0000256" key="1">
    <source>
        <dbReference type="ARBA" id="ARBA00000900"/>
    </source>
</evidence>
<dbReference type="InParanoid" id="A0A2P5C646"/>
<proteinExistence type="predicted"/>
<gene>
    <name evidence="10" type="ORF">TorRG33x02_296000</name>
</gene>
<feature type="compositionally biased region" description="Pro residues" evidence="8">
    <location>
        <begin position="13"/>
        <end position="26"/>
    </location>
</feature>
<keyword evidence="6" id="KW-0833">Ubl conjugation pathway</keyword>
<evidence type="ECO:0000256" key="2">
    <source>
        <dbReference type="ARBA" id="ARBA00012483"/>
    </source>
</evidence>
<dbReference type="GO" id="GO:0008270">
    <property type="term" value="F:zinc ion binding"/>
    <property type="evidence" value="ECO:0007669"/>
    <property type="project" value="UniProtKB-KW"/>
</dbReference>
<accession>A0A2P5C646</accession>
<dbReference type="PANTHER" id="PTHR22996">
    <property type="entry name" value="MAHOGUNIN"/>
    <property type="match status" value="1"/>
</dbReference>
<dbReference type="InterPro" id="IPR013083">
    <property type="entry name" value="Znf_RING/FYVE/PHD"/>
</dbReference>
<evidence type="ECO:0000256" key="3">
    <source>
        <dbReference type="ARBA" id="ARBA00022679"/>
    </source>
</evidence>
<dbReference type="OrthoDB" id="1194242at2759"/>
<evidence type="ECO:0000256" key="8">
    <source>
        <dbReference type="SAM" id="MobiDB-lite"/>
    </source>
</evidence>
<dbReference type="InterPro" id="IPR058981">
    <property type="entry name" value="MGRN1/RNF157-like_N"/>
</dbReference>
<evidence type="ECO:0000256" key="7">
    <source>
        <dbReference type="ARBA" id="ARBA00022833"/>
    </source>
</evidence>
<evidence type="ECO:0000256" key="4">
    <source>
        <dbReference type="ARBA" id="ARBA00022723"/>
    </source>
</evidence>
<reference evidence="11" key="1">
    <citation type="submission" date="2016-06" db="EMBL/GenBank/DDBJ databases">
        <title>Parallel loss of symbiosis genes in relatives of nitrogen-fixing non-legume Parasponia.</title>
        <authorList>
            <person name="Van Velzen R."/>
            <person name="Holmer R."/>
            <person name="Bu F."/>
            <person name="Rutten L."/>
            <person name="Van Zeijl A."/>
            <person name="Liu W."/>
            <person name="Santuari L."/>
            <person name="Cao Q."/>
            <person name="Sharma T."/>
            <person name="Shen D."/>
            <person name="Roswanjaya Y."/>
            <person name="Wardhani T."/>
            <person name="Kalhor M.S."/>
            <person name="Jansen J."/>
            <person name="Van den Hoogen J."/>
            <person name="Gungor B."/>
            <person name="Hartog M."/>
            <person name="Hontelez J."/>
            <person name="Verver J."/>
            <person name="Yang W.-C."/>
            <person name="Schijlen E."/>
            <person name="Repin R."/>
            <person name="Schilthuizen M."/>
            <person name="Schranz E."/>
            <person name="Heidstra R."/>
            <person name="Miyata K."/>
            <person name="Fedorova E."/>
            <person name="Kohlen W."/>
            <person name="Bisseling T."/>
            <person name="Smit S."/>
            <person name="Geurts R."/>
        </authorList>
    </citation>
    <scope>NUCLEOTIDE SEQUENCE [LARGE SCALE GENOMIC DNA]</scope>
    <source>
        <strain evidence="11">cv. RG33-2</strain>
    </source>
</reference>
<dbReference type="Proteomes" id="UP000237000">
    <property type="component" value="Unassembled WGS sequence"/>
</dbReference>
<dbReference type="GO" id="GO:0061630">
    <property type="term" value="F:ubiquitin protein ligase activity"/>
    <property type="evidence" value="ECO:0007669"/>
    <property type="project" value="UniProtKB-EC"/>
</dbReference>
<dbReference type="EC" id="2.3.2.27" evidence="2"/>
<feature type="domain" description="MGRN1/RNF157-like N-terminal" evidence="9">
    <location>
        <begin position="41"/>
        <end position="208"/>
    </location>
</feature>
<keyword evidence="7" id="KW-0862">Zinc</keyword>
<evidence type="ECO:0000313" key="11">
    <source>
        <dbReference type="Proteomes" id="UP000237000"/>
    </source>
</evidence>
<dbReference type="InterPro" id="IPR045194">
    <property type="entry name" value="MGRN1/RNF157-like"/>
</dbReference>
<keyword evidence="11" id="KW-1185">Reference proteome</keyword>
<sequence length="259" mass="28715">MTGHANLRNGLAPYPPLMPRPQPQPLPLPPHVSAKRVENTVNVHKNTIKLNEDANDSNSLLVSFTFDALVDGSITIFYYAKEGRDCKFSPLYPDYYMPMRIRFQKGLGQKFLQPSGTGIDKGFIGLFLCGIGELASSSSAEAVFPLVISVETCLPPILTMTNLEIQPLPITSASSWITQAVLEKTKEGQFQVRVIKQILWIDGVRYELKELYGIGNSGESGFNKCEPGNECIICLTKPKDIAVLPCRHMVRDQIFTPQS</sequence>
<comment type="catalytic activity">
    <reaction evidence="1">
        <text>S-ubiquitinyl-[E2 ubiquitin-conjugating enzyme]-L-cysteine + [acceptor protein]-L-lysine = [E2 ubiquitin-conjugating enzyme]-L-cysteine + N(6)-ubiquitinyl-[acceptor protein]-L-lysine.</text>
        <dbReference type="EC" id="2.3.2.27"/>
    </reaction>
</comment>
<dbReference type="GO" id="GO:0016567">
    <property type="term" value="P:protein ubiquitination"/>
    <property type="evidence" value="ECO:0007669"/>
    <property type="project" value="TreeGrafter"/>
</dbReference>
<evidence type="ECO:0000256" key="5">
    <source>
        <dbReference type="ARBA" id="ARBA00022771"/>
    </source>
</evidence>
<protein>
    <recommendedName>
        <fullName evidence="2">RING-type E3 ubiquitin transferase</fullName>
        <ecNumber evidence="2">2.3.2.27</ecNumber>
    </recommendedName>
</protein>